<dbReference type="Pfam" id="PF17940">
    <property type="entry name" value="TetR_C_31"/>
    <property type="match status" value="1"/>
</dbReference>
<dbReference type="Gene3D" id="1.10.357.10">
    <property type="entry name" value="Tetracycline Repressor, domain 2"/>
    <property type="match status" value="1"/>
</dbReference>
<dbReference type="Proteomes" id="UP001501803">
    <property type="component" value="Unassembled WGS sequence"/>
</dbReference>
<keyword evidence="1 2" id="KW-0238">DNA-binding</keyword>
<dbReference type="Pfam" id="PF00440">
    <property type="entry name" value="TetR_N"/>
    <property type="match status" value="1"/>
</dbReference>
<comment type="caution">
    <text evidence="4">The sequence shown here is derived from an EMBL/GenBank/DDBJ whole genome shotgun (WGS) entry which is preliminary data.</text>
</comment>
<dbReference type="RefSeq" id="WP_345068890.1">
    <property type="nucleotide sequence ID" value="NZ_BAABCN010000012.1"/>
</dbReference>
<dbReference type="InterPro" id="IPR041583">
    <property type="entry name" value="TetR_C_31"/>
</dbReference>
<dbReference type="InterPro" id="IPR050109">
    <property type="entry name" value="HTH-type_TetR-like_transc_reg"/>
</dbReference>
<gene>
    <name evidence="4" type="ORF">GCM10022381_34130</name>
</gene>
<dbReference type="PANTHER" id="PTHR30055:SF226">
    <property type="entry name" value="HTH-TYPE TRANSCRIPTIONAL REGULATOR PKSA"/>
    <property type="match status" value="1"/>
</dbReference>
<dbReference type="InterPro" id="IPR009057">
    <property type="entry name" value="Homeodomain-like_sf"/>
</dbReference>
<dbReference type="PROSITE" id="PS50977">
    <property type="entry name" value="HTH_TETR_2"/>
    <property type="match status" value="1"/>
</dbReference>
<accession>A0ABP7KW12</accession>
<reference evidence="5" key="1">
    <citation type="journal article" date="2019" name="Int. J. Syst. Evol. Microbiol.">
        <title>The Global Catalogue of Microorganisms (GCM) 10K type strain sequencing project: providing services to taxonomists for standard genome sequencing and annotation.</title>
        <authorList>
            <consortium name="The Broad Institute Genomics Platform"/>
            <consortium name="The Broad Institute Genome Sequencing Center for Infectious Disease"/>
            <person name="Wu L."/>
            <person name="Ma J."/>
        </authorList>
    </citation>
    <scope>NUCLEOTIDE SEQUENCE [LARGE SCALE GENOMIC DNA]</scope>
    <source>
        <strain evidence="5">JCM 17021</strain>
    </source>
</reference>
<sequence length="198" mass="21841">MKDNAESTRLPYGQGRQALVEAAVRLVARDGLTKLTYRSVTAEAGVSQGSLRHHFPNLLALLEAALEWCVELSQSYMSDLPRVEELLDHFTKMMDDNPDMPVFLTEVFVASRNSPELGAVVRRNQDVYRARVRTVLGKAGVADDVDELVDALVALGDGMVYQRVVFGQEWSAVTDRQVAGARRLLRQLALSPAESTPA</sequence>
<evidence type="ECO:0000256" key="1">
    <source>
        <dbReference type="ARBA" id="ARBA00023125"/>
    </source>
</evidence>
<evidence type="ECO:0000256" key="2">
    <source>
        <dbReference type="PROSITE-ProRule" id="PRU00335"/>
    </source>
</evidence>
<dbReference type="PRINTS" id="PR00455">
    <property type="entry name" value="HTHTETR"/>
</dbReference>
<feature type="domain" description="HTH tetR-type" evidence="3">
    <location>
        <begin position="13"/>
        <end position="73"/>
    </location>
</feature>
<dbReference type="InterPro" id="IPR036271">
    <property type="entry name" value="Tet_transcr_reg_TetR-rel_C_sf"/>
</dbReference>
<name>A0ABP7KW12_9MICO</name>
<dbReference type="PANTHER" id="PTHR30055">
    <property type="entry name" value="HTH-TYPE TRANSCRIPTIONAL REGULATOR RUTR"/>
    <property type="match status" value="1"/>
</dbReference>
<evidence type="ECO:0000313" key="5">
    <source>
        <dbReference type="Proteomes" id="UP001501803"/>
    </source>
</evidence>
<keyword evidence="5" id="KW-1185">Reference proteome</keyword>
<evidence type="ECO:0000313" key="4">
    <source>
        <dbReference type="EMBL" id="GAA3889373.1"/>
    </source>
</evidence>
<dbReference type="EMBL" id="BAABCN010000012">
    <property type="protein sequence ID" value="GAA3889373.1"/>
    <property type="molecule type" value="Genomic_DNA"/>
</dbReference>
<dbReference type="InterPro" id="IPR001647">
    <property type="entry name" value="HTH_TetR"/>
</dbReference>
<dbReference type="SUPFAM" id="SSF48498">
    <property type="entry name" value="Tetracyclin repressor-like, C-terminal domain"/>
    <property type="match status" value="1"/>
</dbReference>
<organism evidence="4 5">
    <name type="scientific">Leifsonia kafniensis</name>
    <dbReference type="NCBI Taxonomy" id="475957"/>
    <lineage>
        <taxon>Bacteria</taxon>
        <taxon>Bacillati</taxon>
        <taxon>Actinomycetota</taxon>
        <taxon>Actinomycetes</taxon>
        <taxon>Micrococcales</taxon>
        <taxon>Microbacteriaceae</taxon>
        <taxon>Leifsonia</taxon>
    </lineage>
</organism>
<feature type="DNA-binding region" description="H-T-H motif" evidence="2">
    <location>
        <begin position="36"/>
        <end position="55"/>
    </location>
</feature>
<evidence type="ECO:0000259" key="3">
    <source>
        <dbReference type="PROSITE" id="PS50977"/>
    </source>
</evidence>
<dbReference type="SUPFAM" id="SSF46689">
    <property type="entry name" value="Homeodomain-like"/>
    <property type="match status" value="1"/>
</dbReference>
<protein>
    <submittedName>
        <fullName evidence="4">TetR family transcriptional regulator</fullName>
    </submittedName>
</protein>
<proteinExistence type="predicted"/>